<evidence type="ECO:0000313" key="2">
    <source>
        <dbReference type="EMBL" id="CAD8735052.1"/>
    </source>
</evidence>
<proteinExistence type="predicted"/>
<name>A0A6T8GWZ5_HEMAN</name>
<feature type="region of interest" description="Disordered" evidence="1">
    <location>
        <begin position="1"/>
        <end position="33"/>
    </location>
</feature>
<organism evidence="2">
    <name type="scientific">Hemiselmis andersenii</name>
    <name type="common">Cryptophyte alga</name>
    <dbReference type="NCBI Taxonomy" id="464988"/>
    <lineage>
        <taxon>Eukaryota</taxon>
        <taxon>Cryptophyceae</taxon>
        <taxon>Cryptomonadales</taxon>
        <taxon>Hemiselmidaceae</taxon>
        <taxon>Hemiselmis</taxon>
    </lineage>
</organism>
<sequence length="331" mass="36259">MASSEPLTTSYVPQVDVDDAPKREEPRPSAPAPEVVHVNHLPAHEPVHINIQPDTKFVQYGEWKDGVCECCTKGGWPSLWMSCCMCCWPCLFGQVASRIRWSPGLPKALGKSPYSQWVLVMTVLLCIYIFCEVGKTNESAQALAIHIDVITRCEGKNDPYSPCSETREERAAIRRHNSSAEDWEIFSYLALFTMTVLLMLLRLRTRTKFHIPSSCEGGPGPMEARRVTLLGLCEDAWCACCCGCCALAQMSRHTYAAEQCAPCNDPGPAESLEPQMAGRATHVTQMNVIHQGGSNGMYGHNQTIVPVATSVVPIPDATLVGQGMPVPAPQV</sequence>
<accession>A0A6T8GWZ5</accession>
<protein>
    <submittedName>
        <fullName evidence="2">Uncharacterized protein</fullName>
    </submittedName>
</protein>
<dbReference type="EMBL" id="HBFK01002525">
    <property type="protein sequence ID" value="CAD8735052.1"/>
    <property type="molecule type" value="Transcribed_RNA"/>
</dbReference>
<reference evidence="2" key="1">
    <citation type="submission" date="2021-01" db="EMBL/GenBank/DDBJ databases">
        <authorList>
            <person name="Corre E."/>
            <person name="Pelletier E."/>
            <person name="Niang G."/>
            <person name="Scheremetjew M."/>
            <person name="Finn R."/>
            <person name="Kale V."/>
            <person name="Holt S."/>
            <person name="Cochrane G."/>
            <person name="Meng A."/>
            <person name="Brown T."/>
            <person name="Cohen L."/>
        </authorList>
    </citation>
    <scope>NUCLEOTIDE SEQUENCE</scope>
    <source>
        <strain evidence="2">CCMP441</strain>
    </source>
</reference>
<feature type="compositionally biased region" description="Polar residues" evidence="1">
    <location>
        <begin position="1"/>
        <end position="12"/>
    </location>
</feature>
<gene>
    <name evidence="2" type="ORF">HAND1043_LOCUS1543</name>
</gene>
<evidence type="ECO:0000256" key="1">
    <source>
        <dbReference type="SAM" id="MobiDB-lite"/>
    </source>
</evidence>
<dbReference type="AlphaFoldDB" id="A0A6T8GWZ5"/>